<dbReference type="InterPro" id="IPR036188">
    <property type="entry name" value="FAD/NAD-bd_sf"/>
</dbReference>
<dbReference type="PANTHER" id="PTHR42685">
    <property type="entry name" value="GERANYLGERANYL DIPHOSPHATE REDUCTASE"/>
    <property type="match status" value="1"/>
</dbReference>
<dbReference type="InterPro" id="IPR002938">
    <property type="entry name" value="FAD-bd"/>
</dbReference>
<dbReference type="SUPFAM" id="SSF51905">
    <property type="entry name" value="FAD/NAD(P)-binding domain"/>
    <property type="match status" value="1"/>
</dbReference>
<evidence type="ECO:0000313" key="3">
    <source>
        <dbReference type="Proteomes" id="UP000586031"/>
    </source>
</evidence>
<comment type="caution">
    <text evidence="2">The sequence shown here is derived from an EMBL/GenBank/DDBJ whole genome shotgun (WGS) entry which is preliminary data.</text>
</comment>
<feature type="domain" description="FAD-binding" evidence="1">
    <location>
        <begin position="2"/>
        <end position="172"/>
    </location>
</feature>
<dbReference type="Pfam" id="PF01494">
    <property type="entry name" value="FAD_binding_3"/>
    <property type="match status" value="1"/>
</dbReference>
<name>A0A7J4TJV1_9EURY</name>
<evidence type="ECO:0000313" key="2">
    <source>
        <dbReference type="EMBL" id="HII83479.1"/>
    </source>
</evidence>
<reference evidence="3" key="1">
    <citation type="journal article" date="2020" name="bioRxiv">
        <title>A rank-normalized archaeal taxonomy based on genome phylogeny resolves widespread incomplete and uneven classifications.</title>
        <authorList>
            <person name="Rinke C."/>
            <person name="Chuvochina M."/>
            <person name="Mussig A.J."/>
            <person name="Chaumeil P.-A."/>
            <person name="Waite D.W."/>
            <person name="Whitman W.B."/>
            <person name="Parks D.H."/>
            <person name="Hugenholtz P."/>
        </authorList>
    </citation>
    <scope>NUCLEOTIDE SEQUENCE [LARGE SCALE GENOMIC DNA]</scope>
</reference>
<evidence type="ECO:0000259" key="1">
    <source>
        <dbReference type="Pfam" id="PF01494"/>
    </source>
</evidence>
<dbReference type="PRINTS" id="PR00420">
    <property type="entry name" value="RNGMNOXGNASE"/>
</dbReference>
<dbReference type="AlphaFoldDB" id="A0A7J4TJV1"/>
<organism evidence="2 3">
    <name type="scientific">Methanobacterium subterraneum</name>
    <dbReference type="NCBI Taxonomy" id="59277"/>
    <lineage>
        <taxon>Archaea</taxon>
        <taxon>Methanobacteriati</taxon>
        <taxon>Methanobacteriota</taxon>
        <taxon>Methanomada group</taxon>
        <taxon>Methanobacteria</taxon>
        <taxon>Methanobacteriales</taxon>
        <taxon>Methanobacteriaceae</taxon>
        <taxon>Methanobacterium</taxon>
    </lineage>
</organism>
<dbReference type="EMBL" id="DUHE01000035">
    <property type="protein sequence ID" value="HII83479.1"/>
    <property type="molecule type" value="Genomic_DNA"/>
</dbReference>
<gene>
    <name evidence="2" type="ORF">HA271_01275</name>
</gene>
<dbReference type="PANTHER" id="PTHR42685:SF22">
    <property type="entry name" value="CONDITIONED MEDIUM FACTOR RECEPTOR 1"/>
    <property type="match status" value="1"/>
</dbReference>
<dbReference type="Proteomes" id="UP000586031">
    <property type="component" value="Unassembled WGS sequence"/>
</dbReference>
<protein>
    <submittedName>
        <fullName evidence="2">NAD(P)/FAD-dependent oxidoreductase</fullName>
    </submittedName>
</protein>
<proteinExistence type="predicted"/>
<dbReference type="InterPro" id="IPR050407">
    <property type="entry name" value="Geranylgeranyl_reductase"/>
</dbReference>
<accession>A0A7J4TJV1</accession>
<sequence>MYDVIVIGAGPAGCIAAKKLVEYGFEVLLAEKMSLPREKSCSGILIPKSIQMVEKEFGKIPEKVFSYPPINKGIILNSADGKEFRFESEGYNLWRNRFDQWMCLKAEDAGCTLQTLTSALNCEEKKDHVKVNFTRWSAENDYGLKDGMGFFQEKARFVIACDGAASRIRRDLLKTSFNYIITYQTFCKGSIDLDSGFFHAFLDPQLSQYDAWFNVKDDYLIMGVGVKDASLMKHYHFKFVSYLKTHHDARILSEEKEEVGLMPHITPDFRVDLGKGRVLLAGDAANLLNPMGEGISSALASGYAAAEAIKAEYDFNRHFNPVNILDRYESNLKGEIDYMKRQWRFLSTLSPDFNCFK</sequence>
<dbReference type="Gene3D" id="3.50.50.60">
    <property type="entry name" value="FAD/NAD(P)-binding domain"/>
    <property type="match status" value="1"/>
</dbReference>
<dbReference type="GO" id="GO:0071949">
    <property type="term" value="F:FAD binding"/>
    <property type="evidence" value="ECO:0007669"/>
    <property type="project" value="InterPro"/>
</dbReference>